<protein>
    <submittedName>
        <fullName evidence="1">Dr-II structural adhesin</fullName>
    </submittedName>
</protein>
<proteinExistence type="predicted"/>
<accession>O34165</accession>
<gene>
    <name evidence="1" type="primary">dra2E</name>
</gene>
<dbReference type="EMBL" id="U95163">
    <property type="protein sequence ID" value="AAB65153.1"/>
    <property type="molecule type" value="Genomic_DNA"/>
</dbReference>
<name>O34165_ECOLX</name>
<dbReference type="AlphaFoldDB" id="O34165"/>
<sequence length="186" mass="19635">MKAKKYENQIYNENGRRCQRHGRRLAIADANGLNTVNAGDGKNLGTATATATITTLQSCSVDLNLVTPNATVNRAGMLANREITKFSVGSKDCPSDTYAVWFKEIDGEGQGVAQGTTVTNKFYLKMTSADGTASVGDINIGTKSGKGLSGQLVGGKFDGKITVAYDSGTAPADVYTYDLMAAVYVQ</sequence>
<evidence type="ECO:0000313" key="1">
    <source>
        <dbReference type="EMBL" id="AAB65153.1"/>
    </source>
</evidence>
<reference evidence="1" key="1">
    <citation type="journal article" date="1997" name="Infect. Immun.">
        <title>Molecular cloning and characterization of Dr-II, a nonfimbrial adhesin-I-like adhesin isolated from gestational pyelonephritis-associated Escherichia coli that binds to decay-accelerating factor.</title>
        <authorList>
            <person name="Pham T.Q."/>
            <person name="Nowicki B.J."/>
        </authorList>
    </citation>
    <scope>NUCLEOTIDE SEQUENCE</scope>
    <source>
        <strain evidence="1">EC7372</strain>
    </source>
</reference>
<organism evidence="1">
    <name type="scientific">Escherichia coli</name>
    <dbReference type="NCBI Taxonomy" id="562"/>
    <lineage>
        <taxon>Bacteria</taxon>
        <taxon>Pseudomonadati</taxon>
        <taxon>Pseudomonadota</taxon>
        <taxon>Gammaproteobacteria</taxon>
        <taxon>Enterobacterales</taxon>
        <taxon>Enterobacteriaceae</taxon>
        <taxon>Escherichia</taxon>
    </lineage>
</organism>